<feature type="domain" description="Alpha-D-phosphohexomutase alpha/beta/alpha" evidence="13">
    <location>
        <begin position="41"/>
        <end position="176"/>
    </location>
</feature>
<reference evidence="16 17" key="1">
    <citation type="submission" date="2016-10" db="EMBL/GenBank/DDBJ databases">
        <authorList>
            <person name="de Groot N.N."/>
        </authorList>
    </citation>
    <scope>NUCLEOTIDE SEQUENCE [LARGE SCALE GENOMIC DNA]</scope>
    <source>
        <strain evidence="16 17">CGMCC 1.5070</strain>
    </source>
</reference>
<accession>A0A1H7ZSC8</accession>
<dbReference type="InterPro" id="IPR005841">
    <property type="entry name" value="Alpha-D-phosphohexomutase_SF"/>
</dbReference>
<dbReference type="PANTHER" id="PTHR45745:SF1">
    <property type="entry name" value="PHOSPHOGLUCOMUTASE 2B-RELATED"/>
    <property type="match status" value="1"/>
</dbReference>
<dbReference type="SUPFAM" id="SSF53738">
    <property type="entry name" value="Phosphoglucomutase, first 3 domains"/>
    <property type="match status" value="3"/>
</dbReference>
<comment type="cofactor">
    <cofactor evidence="1">
        <name>Mg(2+)</name>
        <dbReference type="ChEBI" id="CHEBI:18420"/>
    </cofactor>
</comment>
<comment type="pathway">
    <text evidence="2">Glycolipid metabolism; diglucosyl-diacylglycerol biosynthesis.</text>
</comment>
<dbReference type="GO" id="GO:0006166">
    <property type="term" value="P:purine ribonucleoside salvage"/>
    <property type="evidence" value="ECO:0007669"/>
    <property type="project" value="TreeGrafter"/>
</dbReference>
<dbReference type="PRINTS" id="PR00509">
    <property type="entry name" value="PGMPMM"/>
</dbReference>
<dbReference type="RefSeq" id="WP_092751978.1">
    <property type="nucleotide sequence ID" value="NZ_FOCG01000001.1"/>
</dbReference>
<evidence type="ECO:0000256" key="2">
    <source>
        <dbReference type="ARBA" id="ARBA00005164"/>
    </source>
</evidence>
<evidence type="ECO:0000256" key="12">
    <source>
        <dbReference type="RuleBase" id="RU004326"/>
    </source>
</evidence>
<dbReference type="InterPro" id="IPR016066">
    <property type="entry name" value="A-D-PHexomutase_CS"/>
</dbReference>
<keyword evidence="6 12" id="KW-0479">Metal-binding</keyword>
<evidence type="ECO:0000256" key="4">
    <source>
        <dbReference type="ARBA" id="ARBA00010231"/>
    </source>
</evidence>
<feature type="domain" description="Alpha-D-phosphohexomutase alpha/beta/alpha" evidence="14">
    <location>
        <begin position="219"/>
        <end position="301"/>
    </location>
</feature>
<evidence type="ECO:0000259" key="14">
    <source>
        <dbReference type="Pfam" id="PF02879"/>
    </source>
</evidence>
<evidence type="ECO:0000256" key="11">
    <source>
        <dbReference type="ARBA" id="ARBA00041467"/>
    </source>
</evidence>
<evidence type="ECO:0000256" key="6">
    <source>
        <dbReference type="ARBA" id="ARBA00022723"/>
    </source>
</evidence>
<keyword evidence="17" id="KW-1185">Reference proteome</keyword>
<evidence type="ECO:0000256" key="3">
    <source>
        <dbReference type="ARBA" id="ARBA00005189"/>
    </source>
</evidence>
<dbReference type="InterPro" id="IPR005846">
    <property type="entry name" value="A-D-PHexomutase_a/b/a-III"/>
</dbReference>
<dbReference type="OrthoDB" id="9806956at2"/>
<dbReference type="InterPro" id="IPR005844">
    <property type="entry name" value="A-D-PHexomutase_a/b/a-I"/>
</dbReference>
<dbReference type="STRING" id="474960.SAMN05216180_0860"/>
<evidence type="ECO:0000256" key="7">
    <source>
        <dbReference type="ARBA" id="ARBA00022842"/>
    </source>
</evidence>
<keyword evidence="8" id="KW-0413">Isomerase</keyword>
<dbReference type="GO" id="GO:0008973">
    <property type="term" value="F:phosphopentomutase activity"/>
    <property type="evidence" value="ECO:0007669"/>
    <property type="project" value="TreeGrafter"/>
</dbReference>
<dbReference type="EMBL" id="FOCG01000001">
    <property type="protein sequence ID" value="SEM61335.1"/>
    <property type="molecule type" value="Genomic_DNA"/>
</dbReference>
<comment type="pathway">
    <text evidence="3">Lipid metabolism.</text>
</comment>
<evidence type="ECO:0000313" key="16">
    <source>
        <dbReference type="EMBL" id="SEM61335.1"/>
    </source>
</evidence>
<evidence type="ECO:0000256" key="1">
    <source>
        <dbReference type="ARBA" id="ARBA00001946"/>
    </source>
</evidence>
<evidence type="ECO:0000256" key="5">
    <source>
        <dbReference type="ARBA" id="ARBA00022553"/>
    </source>
</evidence>
<dbReference type="InterPro" id="IPR036900">
    <property type="entry name" value="A-D-PHexomutase_C_sf"/>
</dbReference>
<keyword evidence="5" id="KW-0597">Phosphoprotein</keyword>
<keyword evidence="7 12" id="KW-0460">Magnesium</keyword>
<dbReference type="SUPFAM" id="SSF55957">
    <property type="entry name" value="Phosphoglucomutase, C-terminal domain"/>
    <property type="match status" value="1"/>
</dbReference>
<dbReference type="Proteomes" id="UP000199158">
    <property type="component" value="Unassembled WGS sequence"/>
</dbReference>
<sequence length="553" mass="60755">MMWKDKLRVWQTADLPDELVAELCECTDETELEDRFYRNLEFGTGGLRGLLGAGTNRMNIFTVAKATRGLASYLNAEFGSPSCAIAYDSRVKSEDFAKVAAATLAQAGVKVYLYRELMPTPMLSFAVRHLSCSGGIVITASHNPAQYNGYKVYGEDGCQITLQAAQKILACIEKENDFELLPSFDAMCVNGNISFINDETISAYYSAVLTASLHRPQVPLHVVYSPLNGTGNKPVQHILKEIGNVQVTVVPEQQNPDGRFLTCPYPNPEIQEAMKLAADLAMKTDADFFLATDPDCDRVGVGVPTAHGIRLINGNDMGVMLFDFICKLRKTTHTMPQKPIAVKTIVTTEMAAAVAAEYGVELRNVLTGFKFIGEQIGLLDKTGEAERFIFGFEESYGYLSGSFVRDKDAINAAMLICEMGAYYKQQGKNLLEVLEDLYQKYGYYQSDLLTFTFNGPKGMSSMQKVLDGLRENHPSSFAGKGIVTMVDYLHDNTGLPKSNVIAMSLEDGCQVVIRPSGTEPKLKLYTTAVANSKERAKEAITVSNSACKKMINP</sequence>
<evidence type="ECO:0000259" key="15">
    <source>
        <dbReference type="Pfam" id="PF02880"/>
    </source>
</evidence>
<comment type="similarity">
    <text evidence="4 12">Belongs to the phosphohexose mutase family.</text>
</comment>
<evidence type="ECO:0000256" key="8">
    <source>
        <dbReference type="ARBA" id="ARBA00023235"/>
    </source>
</evidence>
<dbReference type="PANTHER" id="PTHR45745">
    <property type="entry name" value="PHOSPHOMANNOMUTASE 45A"/>
    <property type="match status" value="1"/>
</dbReference>
<evidence type="ECO:0000256" key="9">
    <source>
        <dbReference type="ARBA" id="ARBA00039995"/>
    </source>
</evidence>
<evidence type="ECO:0000313" key="17">
    <source>
        <dbReference type="Proteomes" id="UP000199158"/>
    </source>
</evidence>
<dbReference type="InterPro" id="IPR016055">
    <property type="entry name" value="A-D-PHexomutase_a/b/a-I/II/III"/>
</dbReference>
<dbReference type="Pfam" id="PF02878">
    <property type="entry name" value="PGM_PMM_I"/>
    <property type="match status" value="1"/>
</dbReference>
<dbReference type="Gene3D" id="3.40.120.10">
    <property type="entry name" value="Alpha-D-Glucose-1,6-Bisphosphate, subunit A, domain 3"/>
    <property type="match status" value="3"/>
</dbReference>
<dbReference type="InterPro" id="IPR005845">
    <property type="entry name" value="A-D-PHexomutase_a/b/a-II"/>
</dbReference>
<name>A0A1H7ZSC8_9FIRM</name>
<feature type="domain" description="Alpha-D-phosphohexomutase alpha/beta/alpha" evidence="15">
    <location>
        <begin position="316"/>
        <end position="441"/>
    </location>
</feature>
<dbReference type="Gene3D" id="3.30.310.50">
    <property type="entry name" value="Alpha-D-phosphohexomutase, C-terminal domain"/>
    <property type="match status" value="1"/>
</dbReference>
<dbReference type="CDD" id="cd05799">
    <property type="entry name" value="PGM2"/>
    <property type="match status" value="1"/>
</dbReference>
<dbReference type="GO" id="GO:0000287">
    <property type="term" value="F:magnesium ion binding"/>
    <property type="evidence" value="ECO:0007669"/>
    <property type="project" value="InterPro"/>
</dbReference>
<dbReference type="AlphaFoldDB" id="A0A1H7ZSC8"/>
<organism evidence="16 17">
    <name type="scientific">Hydrogenoanaerobacterium saccharovorans</name>
    <dbReference type="NCBI Taxonomy" id="474960"/>
    <lineage>
        <taxon>Bacteria</taxon>
        <taxon>Bacillati</taxon>
        <taxon>Bacillota</taxon>
        <taxon>Clostridia</taxon>
        <taxon>Eubacteriales</taxon>
        <taxon>Oscillospiraceae</taxon>
        <taxon>Hydrogenoanaerobacterium</taxon>
    </lineage>
</organism>
<dbReference type="Pfam" id="PF02879">
    <property type="entry name" value="PGM_PMM_II"/>
    <property type="match status" value="1"/>
</dbReference>
<proteinExistence type="inferred from homology"/>
<protein>
    <recommendedName>
        <fullName evidence="9">Phosphoglucomutase</fullName>
    </recommendedName>
    <alternativeName>
        <fullName evidence="11">Alpha-phosphoglucomutase</fullName>
    </alternativeName>
    <alternativeName>
        <fullName evidence="10">Glucose phosphomutase</fullName>
    </alternativeName>
</protein>
<evidence type="ECO:0000256" key="10">
    <source>
        <dbReference type="ARBA" id="ARBA00041398"/>
    </source>
</evidence>
<gene>
    <name evidence="16" type="ORF">SAMN05216180_0860</name>
</gene>
<dbReference type="GO" id="GO:0005975">
    <property type="term" value="P:carbohydrate metabolic process"/>
    <property type="evidence" value="ECO:0007669"/>
    <property type="project" value="InterPro"/>
</dbReference>
<dbReference type="PROSITE" id="PS00710">
    <property type="entry name" value="PGM_PMM"/>
    <property type="match status" value="1"/>
</dbReference>
<evidence type="ECO:0000259" key="13">
    <source>
        <dbReference type="Pfam" id="PF02878"/>
    </source>
</evidence>
<dbReference type="Pfam" id="PF02880">
    <property type="entry name" value="PGM_PMM_III"/>
    <property type="match status" value="1"/>
</dbReference>